<dbReference type="AlphaFoldDB" id="W6JWW6"/>
<evidence type="ECO:0000256" key="15">
    <source>
        <dbReference type="PIRSR" id="PIRSR000447-1"/>
    </source>
</evidence>
<organism evidence="18 19">
    <name type="scientific">Nostocoides australiense Ben110</name>
    <dbReference type="NCBI Taxonomy" id="1193182"/>
    <lineage>
        <taxon>Bacteria</taxon>
        <taxon>Bacillati</taxon>
        <taxon>Actinomycetota</taxon>
        <taxon>Actinomycetes</taxon>
        <taxon>Micrococcales</taxon>
        <taxon>Intrasporangiaceae</taxon>
        <taxon>Nostocoides</taxon>
    </lineage>
</organism>
<reference evidence="18 19" key="1">
    <citation type="journal article" date="2013" name="ISME J.">
        <title>A metabolic model for members of the genus Tetrasphaera involved in enhanced biological phosphorus removal.</title>
        <authorList>
            <person name="Kristiansen R."/>
            <person name="Nguyen H.T.T."/>
            <person name="Saunders A.M."/>
            <person name="Nielsen J.L."/>
            <person name="Wimmer R."/>
            <person name="Le V.Q."/>
            <person name="McIlroy S.J."/>
            <person name="Petrovski S."/>
            <person name="Seviour R.J."/>
            <person name="Calteau A."/>
            <person name="Nielsen K.L."/>
            <person name="Nielsen P.H."/>
        </authorList>
    </citation>
    <scope>NUCLEOTIDE SEQUENCE [LARGE SCALE GENOMIC DNA]</scope>
    <source>
        <strain evidence="18 19">Ben110</strain>
    </source>
</reference>
<dbReference type="Pfam" id="PF00109">
    <property type="entry name" value="ketoacyl-synt"/>
    <property type="match status" value="1"/>
</dbReference>
<gene>
    <name evidence="18" type="primary">fabF</name>
    <name evidence="18" type="ORF">BN11_300007</name>
</gene>
<dbReference type="RefSeq" id="WP_048694400.1">
    <property type="nucleotide sequence ID" value="NZ_HG764815.1"/>
</dbReference>
<evidence type="ECO:0000256" key="14">
    <source>
        <dbReference type="PIRNR" id="PIRNR000447"/>
    </source>
</evidence>
<comment type="catalytic activity">
    <reaction evidence="12 14">
        <text>(9Z)-hexadecenoyl-[ACP] + malonyl-[ACP] + H(+) = 3-oxo-(11Z)-octadecenoyl-[ACP] + holo-[ACP] + CO2</text>
        <dbReference type="Rhea" id="RHEA:55040"/>
        <dbReference type="Rhea" id="RHEA-COMP:9623"/>
        <dbReference type="Rhea" id="RHEA-COMP:9685"/>
        <dbReference type="Rhea" id="RHEA-COMP:10800"/>
        <dbReference type="Rhea" id="RHEA-COMP:14074"/>
        <dbReference type="ChEBI" id="CHEBI:15378"/>
        <dbReference type="ChEBI" id="CHEBI:16526"/>
        <dbReference type="ChEBI" id="CHEBI:64479"/>
        <dbReference type="ChEBI" id="CHEBI:78449"/>
        <dbReference type="ChEBI" id="CHEBI:83989"/>
        <dbReference type="ChEBI" id="CHEBI:138538"/>
        <dbReference type="EC" id="2.3.1.179"/>
    </reaction>
</comment>
<dbReference type="EMBL" id="CAJA01000224">
    <property type="protein sequence ID" value="CCH73602.1"/>
    <property type="molecule type" value="Genomic_DNA"/>
</dbReference>
<dbReference type="STRING" id="1193182.BN11_300007"/>
<dbReference type="PROSITE" id="PS00606">
    <property type="entry name" value="KS3_1"/>
    <property type="match status" value="1"/>
</dbReference>
<evidence type="ECO:0000256" key="5">
    <source>
        <dbReference type="ARBA" id="ARBA00022516"/>
    </source>
</evidence>
<dbReference type="PIRSF" id="PIRSF000447">
    <property type="entry name" value="KAS_II"/>
    <property type="match status" value="1"/>
</dbReference>
<dbReference type="InterPro" id="IPR017568">
    <property type="entry name" value="3-oxoacyl-ACP_synth-2"/>
</dbReference>
<dbReference type="SMART" id="SM00825">
    <property type="entry name" value="PKS_KS"/>
    <property type="match status" value="1"/>
</dbReference>
<keyword evidence="10 14" id="KW-0012">Acyltransferase</keyword>
<evidence type="ECO:0000256" key="16">
    <source>
        <dbReference type="RuleBase" id="RU003694"/>
    </source>
</evidence>
<comment type="function">
    <text evidence="11 14">Involved in the type II fatty acid elongation cycle. Catalyzes the elongation of a wide range of acyl-ACP by the addition of two carbons from malonyl-ACP to an acyl acceptor. Can efficiently catalyze the conversion of palmitoleoyl-ACP (cis-hexadec-9-enoyl-ACP) to cis-vaccenoyl-ACP (cis-octadec-11-enoyl-ACP), an essential step in the thermal regulation of fatty acid composition.</text>
</comment>
<dbReference type="PANTHER" id="PTHR11712:SF336">
    <property type="entry name" value="3-OXOACYL-[ACYL-CARRIER-PROTEIN] SYNTHASE, MITOCHONDRIAL"/>
    <property type="match status" value="1"/>
</dbReference>
<dbReference type="InterPro" id="IPR016039">
    <property type="entry name" value="Thiolase-like"/>
</dbReference>
<dbReference type="Pfam" id="PF02801">
    <property type="entry name" value="Ketoacyl-synt_C"/>
    <property type="match status" value="1"/>
</dbReference>
<dbReference type="Proteomes" id="UP000035763">
    <property type="component" value="Unassembled WGS sequence"/>
</dbReference>
<keyword evidence="6 14" id="KW-0808">Transferase</keyword>
<evidence type="ECO:0000256" key="3">
    <source>
        <dbReference type="ARBA" id="ARBA00012356"/>
    </source>
</evidence>
<dbReference type="InterPro" id="IPR000794">
    <property type="entry name" value="Beta-ketoacyl_synthase"/>
</dbReference>
<evidence type="ECO:0000313" key="19">
    <source>
        <dbReference type="Proteomes" id="UP000035763"/>
    </source>
</evidence>
<proteinExistence type="inferred from homology"/>
<dbReference type="CDD" id="cd00834">
    <property type="entry name" value="KAS_I_II"/>
    <property type="match status" value="1"/>
</dbReference>
<comment type="caution">
    <text evidence="18">The sequence shown here is derived from an EMBL/GenBank/DDBJ whole genome shotgun (WGS) entry which is preliminary data.</text>
</comment>
<evidence type="ECO:0000256" key="13">
    <source>
        <dbReference type="ARBA" id="ARBA00047659"/>
    </source>
</evidence>
<keyword evidence="19" id="KW-1185">Reference proteome</keyword>
<evidence type="ECO:0000256" key="11">
    <source>
        <dbReference type="ARBA" id="ARBA00024006"/>
    </source>
</evidence>
<dbReference type="GO" id="GO:0004315">
    <property type="term" value="F:3-oxoacyl-[acyl-carrier-protein] synthase activity"/>
    <property type="evidence" value="ECO:0007669"/>
    <property type="project" value="UniProtKB-EC"/>
</dbReference>
<evidence type="ECO:0000256" key="12">
    <source>
        <dbReference type="ARBA" id="ARBA00047318"/>
    </source>
</evidence>
<dbReference type="Gene3D" id="3.40.47.10">
    <property type="match status" value="1"/>
</dbReference>
<keyword evidence="7" id="KW-0276">Fatty acid metabolism</keyword>
<evidence type="ECO:0000256" key="8">
    <source>
        <dbReference type="ARBA" id="ARBA00023098"/>
    </source>
</evidence>
<dbReference type="OrthoDB" id="9808669at2"/>
<dbReference type="NCBIfam" id="NF005589">
    <property type="entry name" value="PRK07314.1"/>
    <property type="match status" value="1"/>
</dbReference>
<keyword evidence="8" id="KW-0443">Lipid metabolism</keyword>
<dbReference type="GO" id="GO:0006633">
    <property type="term" value="P:fatty acid biosynthetic process"/>
    <property type="evidence" value="ECO:0007669"/>
    <property type="project" value="UniProtKB-UniPathway"/>
</dbReference>
<name>W6JWW6_9MICO</name>
<keyword evidence="5 14" id="KW-0444">Lipid biosynthesis</keyword>
<dbReference type="UniPathway" id="UPA00094"/>
<evidence type="ECO:0000256" key="4">
    <source>
        <dbReference type="ARBA" id="ARBA00014657"/>
    </source>
</evidence>
<dbReference type="PANTHER" id="PTHR11712">
    <property type="entry name" value="POLYKETIDE SYNTHASE-RELATED"/>
    <property type="match status" value="1"/>
</dbReference>
<accession>W6JWW6</accession>
<dbReference type="EC" id="2.3.1.179" evidence="3 14"/>
<evidence type="ECO:0000313" key="18">
    <source>
        <dbReference type="EMBL" id="CCH73602.1"/>
    </source>
</evidence>
<protein>
    <recommendedName>
        <fullName evidence="4 14">3-oxoacyl-[acyl-carrier-protein] synthase 2</fullName>
        <ecNumber evidence="3 14">2.3.1.179</ecNumber>
    </recommendedName>
</protein>
<dbReference type="InterPro" id="IPR020841">
    <property type="entry name" value="PKS_Beta-ketoAc_synthase_dom"/>
</dbReference>
<evidence type="ECO:0000256" key="7">
    <source>
        <dbReference type="ARBA" id="ARBA00022832"/>
    </source>
</evidence>
<dbReference type="InterPro" id="IPR014030">
    <property type="entry name" value="Ketoacyl_synth_N"/>
</dbReference>
<evidence type="ECO:0000259" key="17">
    <source>
        <dbReference type="PROSITE" id="PS52004"/>
    </source>
</evidence>
<feature type="domain" description="Ketosynthase family 3 (KS3)" evidence="17">
    <location>
        <begin position="1"/>
        <end position="408"/>
    </location>
</feature>
<keyword evidence="9 14" id="KW-0275">Fatty acid biosynthesis</keyword>
<comment type="similarity">
    <text evidence="2 14 16">Belongs to the thiolase-like superfamily. Beta-ketoacyl-ACP synthases family.</text>
</comment>
<evidence type="ECO:0000256" key="9">
    <source>
        <dbReference type="ARBA" id="ARBA00023160"/>
    </source>
</evidence>
<dbReference type="InterPro" id="IPR014031">
    <property type="entry name" value="Ketoacyl_synth_C"/>
</dbReference>
<dbReference type="SUPFAM" id="SSF53901">
    <property type="entry name" value="Thiolase-like"/>
    <property type="match status" value="2"/>
</dbReference>
<comment type="pathway">
    <text evidence="1 14">Lipid metabolism; fatty acid biosynthesis.</text>
</comment>
<dbReference type="InterPro" id="IPR018201">
    <property type="entry name" value="Ketoacyl_synth_AS"/>
</dbReference>
<comment type="catalytic activity">
    <reaction evidence="13 14">
        <text>a fatty acyl-[ACP] + malonyl-[ACP] + H(+) = a 3-oxoacyl-[ACP] + holo-[ACP] + CO2</text>
        <dbReference type="Rhea" id="RHEA:22836"/>
        <dbReference type="Rhea" id="RHEA-COMP:9623"/>
        <dbReference type="Rhea" id="RHEA-COMP:9685"/>
        <dbReference type="Rhea" id="RHEA-COMP:9916"/>
        <dbReference type="Rhea" id="RHEA-COMP:14125"/>
        <dbReference type="ChEBI" id="CHEBI:15378"/>
        <dbReference type="ChEBI" id="CHEBI:16526"/>
        <dbReference type="ChEBI" id="CHEBI:64479"/>
        <dbReference type="ChEBI" id="CHEBI:78449"/>
        <dbReference type="ChEBI" id="CHEBI:78776"/>
        <dbReference type="ChEBI" id="CHEBI:138651"/>
    </reaction>
</comment>
<sequence>MTGIAITGVGPVTPIGVGSVEFQEAWVAGRSGIAQITRFDASDLAVTIAGEVDIDPTDWLSRRDLATVDRFTVLAFAAASLAIEDSGFLRSGQDTDRVGVFLATGGAGLSTWEETTETLWTKGPQHIGPRVIPKSMANNAAAFMSMKFGLRGPSVTTVSACASGSDAIVAAAHSLGAGECDVAVVGGAEAPVTPATVSGFAQMRALSRRNDSPVQACRPFDVDRDGFVIGEGAGVMVLEREDIAAARGARVYARLIGHGRASDAYHVTAPHPEGGGAALAMRRALASANLQPTDVDYVNAHGTGTVLNDSSEAQALHQVFGAGGARVTVSSTKGHTGHLIGAAGAVEAIVCAQVFDVDLLPSTANLTHPDPAFNLDLVALHARPAHPQTVMSTSNAFGGHNVAVLLGRPEVA</sequence>
<evidence type="ECO:0000256" key="1">
    <source>
        <dbReference type="ARBA" id="ARBA00005194"/>
    </source>
</evidence>
<evidence type="ECO:0000256" key="2">
    <source>
        <dbReference type="ARBA" id="ARBA00008467"/>
    </source>
</evidence>
<evidence type="ECO:0000256" key="6">
    <source>
        <dbReference type="ARBA" id="ARBA00022679"/>
    </source>
</evidence>
<evidence type="ECO:0000256" key="10">
    <source>
        <dbReference type="ARBA" id="ARBA00023315"/>
    </source>
</evidence>
<feature type="active site" description="For beta-ketoacyl synthase activity" evidence="15">
    <location>
        <position position="161"/>
    </location>
</feature>
<dbReference type="FunFam" id="3.40.47.10:FF:000018">
    <property type="entry name" value="3-oxoacyl-[acyl-carrier-protein] synthase 2"/>
    <property type="match status" value="1"/>
</dbReference>
<dbReference type="PROSITE" id="PS52004">
    <property type="entry name" value="KS3_2"/>
    <property type="match status" value="1"/>
</dbReference>